<dbReference type="GeneID" id="70186912"/>
<evidence type="ECO:0000313" key="7">
    <source>
        <dbReference type="EMBL" id="KAH7016042.1"/>
    </source>
</evidence>
<dbReference type="EMBL" id="JAGTJQ010000012">
    <property type="protein sequence ID" value="KAH7016042.1"/>
    <property type="molecule type" value="Genomic_DNA"/>
</dbReference>
<proteinExistence type="predicted"/>
<dbReference type="InterPro" id="IPR012317">
    <property type="entry name" value="Poly(ADP-ribose)pol_cat_dom"/>
</dbReference>
<dbReference type="EC" id="2.4.2.30" evidence="1"/>
<dbReference type="Proteomes" id="UP000756346">
    <property type="component" value="Unassembled WGS sequence"/>
</dbReference>
<accession>A0A9P9BGH9</accession>
<dbReference type="PANTHER" id="PTHR10459">
    <property type="entry name" value="DNA LIGASE"/>
    <property type="match status" value="1"/>
</dbReference>
<evidence type="ECO:0000259" key="6">
    <source>
        <dbReference type="Pfam" id="PF00644"/>
    </source>
</evidence>
<dbReference type="GO" id="GO:1990404">
    <property type="term" value="F:NAD+-protein mono-ADP-ribosyltransferase activity"/>
    <property type="evidence" value="ECO:0007669"/>
    <property type="project" value="TreeGrafter"/>
</dbReference>
<evidence type="ECO:0000256" key="4">
    <source>
        <dbReference type="ARBA" id="ARBA00023027"/>
    </source>
</evidence>
<evidence type="ECO:0000256" key="3">
    <source>
        <dbReference type="ARBA" id="ARBA00022679"/>
    </source>
</evidence>
<dbReference type="GO" id="GO:0070212">
    <property type="term" value="P:protein poly-ADP-ribosylation"/>
    <property type="evidence" value="ECO:0007669"/>
    <property type="project" value="TreeGrafter"/>
</dbReference>
<organism evidence="7 8">
    <name type="scientific">Microdochium trichocladiopsis</name>
    <dbReference type="NCBI Taxonomy" id="1682393"/>
    <lineage>
        <taxon>Eukaryota</taxon>
        <taxon>Fungi</taxon>
        <taxon>Dikarya</taxon>
        <taxon>Ascomycota</taxon>
        <taxon>Pezizomycotina</taxon>
        <taxon>Sordariomycetes</taxon>
        <taxon>Xylariomycetidae</taxon>
        <taxon>Xylariales</taxon>
        <taxon>Microdochiaceae</taxon>
        <taxon>Microdochium</taxon>
    </lineage>
</organism>
<evidence type="ECO:0000256" key="1">
    <source>
        <dbReference type="ARBA" id="ARBA00012020"/>
    </source>
</evidence>
<comment type="caution">
    <text evidence="7">The sequence shown here is derived from an EMBL/GenBank/DDBJ whole genome shotgun (WGS) entry which is preliminary data.</text>
</comment>
<reference evidence="7" key="1">
    <citation type="journal article" date="2021" name="Nat. Commun.">
        <title>Genetic determinants of endophytism in the Arabidopsis root mycobiome.</title>
        <authorList>
            <person name="Mesny F."/>
            <person name="Miyauchi S."/>
            <person name="Thiergart T."/>
            <person name="Pickel B."/>
            <person name="Atanasova L."/>
            <person name="Karlsson M."/>
            <person name="Huettel B."/>
            <person name="Barry K.W."/>
            <person name="Haridas S."/>
            <person name="Chen C."/>
            <person name="Bauer D."/>
            <person name="Andreopoulos W."/>
            <person name="Pangilinan J."/>
            <person name="LaButti K."/>
            <person name="Riley R."/>
            <person name="Lipzen A."/>
            <person name="Clum A."/>
            <person name="Drula E."/>
            <person name="Henrissat B."/>
            <person name="Kohler A."/>
            <person name="Grigoriev I.V."/>
            <person name="Martin F.M."/>
            <person name="Hacquard S."/>
        </authorList>
    </citation>
    <scope>NUCLEOTIDE SEQUENCE</scope>
    <source>
        <strain evidence="7">MPI-CAGE-CH-0230</strain>
    </source>
</reference>
<evidence type="ECO:0000256" key="5">
    <source>
        <dbReference type="ARBA" id="ARBA00033987"/>
    </source>
</evidence>
<dbReference type="GO" id="GO:0003950">
    <property type="term" value="F:NAD+ poly-ADP-ribosyltransferase activity"/>
    <property type="evidence" value="ECO:0007669"/>
    <property type="project" value="UniProtKB-EC"/>
</dbReference>
<name>A0A9P9BGH9_9PEZI</name>
<keyword evidence="8" id="KW-1185">Reference proteome</keyword>
<dbReference type="GO" id="GO:0005730">
    <property type="term" value="C:nucleolus"/>
    <property type="evidence" value="ECO:0007669"/>
    <property type="project" value="TreeGrafter"/>
</dbReference>
<dbReference type="SUPFAM" id="SSF56399">
    <property type="entry name" value="ADP-ribosylation"/>
    <property type="match status" value="1"/>
</dbReference>
<evidence type="ECO:0000256" key="2">
    <source>
        <dbReference type="ARBA" id="ARBA00022676"/>
    </source>
</evidence>
<comment type="catalytic activity">
    <reaction evidence="5">
        <text>NAD(+) + (ADP-D-ribosyl)n-acceptor = nicotinamide + (ADP-D-ribosyl)n+1-acceptor + H(+).</text>
        <dbReference type="EC" id="2.4.2.30"/>
    </reaction>
</comment>
<dbReference type="AlphaFoldDB" id="A0A9P9BGH9"/>
<keyword evidence="4" id="KW-0520">NAD</keyword>
<dbReference type="InterPro" id="IPR050800">
    <property type="entry name" value="ARTD/PARP"/>
</dbReference>
<keyword evidence="2" id="KW-0328">Glycosyltransferase</keyword>
<dbReference type="RefSeq" id="XP_046005666.1">
    <property type="nucleotide sequence ID" value="XM_046157366.1"/>
</dbReference>
<evidence type="ECO:0000313" key="8">
    <source>
        <dbReference type="Proteomes" id="UP000756346"/>
    </source>
</evidence>
<dbReference type="PANTHER" id="PTHR10459:SF60">
    <property type="entry name" value="POLY [ADP-RIBOSE] POLYMERASE 2"/>
    <property type="match status" value="1"/>
</dbReference>
<sequence>MEYSMMQSASSPYCAQHVYRPSRLLRISTDAGINSGVKPAQDLSERSKLWAEINQYDWETASATRLSHDKAIGKAYIKWQKHLRSPIGQSGQLIKTAESPDLRVLSRKFSYHFKGYTSNTWARRYTVSPDEPRVRQYEFVELDYGQTLHLPDLPDYTALHSTAPGGIEVLLDLALYGKGHKIFTPVISSYKALYLELRVLHSLSPYQQEISRTEHVVKECAMMDWRFHGAFALPWYHAYSSLSHGFRRLEDPTSTEYRELCQYLFGSNQPTHKMSFEIKDIYEVFVKTRARNAYENWIQSREDRDTEERLLLWHGTRLSSLHGILDVVCRSDGLASGTLAPCLVMLIHRASQQGTVEPEVALEMVMRFCFYARPTSEKLAYRVNLPIISLTLISRPRVANTGAFQGLVNFSQAPAAKAGVVQMPDTRIPYHASNPRGDLKFNEYVIYDPSHLTIRYILHLKACEAVSSPNIGVRFLARRKSKVMGKSRVAGLVRHASDAR</sequence>
<dbReference type="Gene3D" id="3.90.228.10">
    <property type="match status" value="1"/>
</dbReference>
<dbReference type="Pfam" id="PF00644">
    <property type="entry name" value="PARP"/>
    <property type="match status" value="1"/>
</dbReference>
<feature type="domain" description="PARP catalytic" evidence="6">
    <location>
        <begin position="254"/>
        <end position="326"/>
    </location>
</feature>
<gene>
    <name evidence="7" type="ORF">B0I36DRAFT_354916</name>
</gene>
<keyword evidence="3" id="KW-0808">Transferase</keyword>
<dbReference type="OrthoDB" id="2017365at2759"/>
<protein>
    <recommendedName>
        <fullName evidence="1">NAD(+) ADP-ribosyltransferase</fullName>
        <ecNumber evidence="1">2.4.2.30</ecNumber>
    </recommendedName>
</protein>
<dbReference type="GO" id="GO:0006302">
    <property type="term" value="P:double-strand break repair"/>
    <property type="evidence" value="ECO:0007669"/>
    <property type="project" value="TreeGrafter"/>
</dbReference>